<dbReference type="AlphaFoldDB" id="A0A0A2C3M1"/>
<keyword evidence="2" id="KW-0812">Transmembrane</keyword>
<evidence type="ECO:0000313" key="4">
    <source>
        <dbReference type="Proteomes" id="UP000030392"/>
    </source>
</evidence>
<gene>
    <name evidence="3" type="ORF">EV03_0865</name>
</gene>
<evidence type="ECO:0000313" key="3">
    <source>
        <dbReference type="EMBL" id="KGG20928.1"/>
    </source>
</evidence>
<dbReference type="Proteomes" id="UP000030392">
    <property type="component" value="Unassembled WGS sequence"/>
</dbReference>
<organism evidence="3 4">
    <name type="scientific">Prochlorococcus marinus str. PAC1</name>
    <dbReference type="NCBI Taxonomy" id="59924"/>
    <lineage>
        <taxon>Bacteria</taxon>
        <taxon>Bacillati</taxon>
        <taxon>Cyanobacteriota</taxon>
        <taxon>Cyanophyceae</taxon>
        <taxon>Synechococcales</taxon>
        <taxon>Prochlorococcaceae</taxon>
        <taxon>Prochlorococcus</taxon>
    </lineage>
</organism>
<dbReference type="EMBL" id="JNAX01000010">
    <property type="protein sequence ID" value="KGG20928.1"/>
    <property type="molecule type" value="Genomic_DNA"/>
</dbReference>
<feature type="transmembrane region" description="Helical" evidence="2">
    <location>
        <begin position="20"/>
        <end position="41"/>
    </location>
</feature>
<keyword evidence="2" id="KW-0472">Membrane</keyword>
<sequence>MYDPSIGQESLTTVDVVGVLVGHVLFGVAATLLIDWSWIPLSPQQKESGRSLKEIKRSWGWDEETDIKDESLSSENRTSSVEENNESSFNRQ</sequence>
<feature type="region of interest" description="Disordered" evidence="1">
    <location>
        <begin position="67"/>
        <end position="92"/>
    </location>
</feature>
<evidence type="ECO:0000256" key="2">
    <source>
        <dbReference type="SAM" id="Phobius"/>
    </source>
</evidence>
<feature type="compositionally biased region" description="Low complexity" evidence="1">
    <location>
        <begin position="73"/>
        <end position="92"/>
    </location>
</feature>
<keyword evidence="2" id="KW-1133">Transmembrane helix</keyword>
<accession>A0A0A2C3M1</accession>
<proteinExistence type="predicted"/>
<name>A0A0A2C3M1_PROMR</name>
<protein>
    <submittedName>
        <fullName evidence="3">Uncharacterized protein</fullName>
    </submittedName>
</protein>
<comment type="caution">
    <text evidence="3">The sequence shown here is derived from an EMBL/GenBank/DDBJ whole genome shotgun (WGS) entry which is preliminary data.</text>
</comment>
<dbReference type="RefSeq" id="WP_011824348.1">
    <property type="nucleotide sequence ID" value="NZ_CP138967.1"/>
</dbReference>
<evidence type="ECO:0000256" key="1">
    <source>
        <dbReference type="SAM" id="MobiDB-lite"/>
    </source>
</evidence>
<reference evidence="4" key="1">
    <citation type="journal article" date="2014" name="Sci. Data">
        <title>Genomes of diverse isolates of the marine cyanobacterium Prochlorococcus.</title>
        <authorList>
            <person name="Biller S."/>
            <person name="Berube P."/>
            <person name="Thompson J."/>
            <person name="Kelly L."/>
            <person name="Roggensack S."/>
            <person name="Awad L."/>
            <person name="Roache-Johnson K."/>
            <person name="Ding H."/>
            <person name="Giovannoni S.J."/>
            <person name="Moore L.R."/>
            <person name="Chisholm S.W."/>
        </authorList>
    </citation>
    <scope>NUCLEOTIDE SEQUENCE [LARGE SCALE GENOMIC DNA]</scope>
    <source>
        <strain evidence="4">PAC1</strain>
    </source>
</reference>